<dbReference type="InterPro" id="IPR051473">
    <property type="entry name" value="P2Ox-like"/>
</dbReference>
<feature type="domain" description="Glucose-methanol-choline oxidoreductase C-terminal" evidence="6">
    <location>
        <begin position="406"/>
        <end position="523"/>
    </location>
</feature>
<evidence type="ECO:0000313" key="7">
    <source>
        <dbReference type="EMBL" id="MCK2218498.1"/>
    </source>
</evidence>
<proteinExistence type="inferred from homology"/>
<dbReference type="RefSeq" id="WP_242383079.1">
    <property type="nucleotide sequence ID" value="NZ_JAKRKC020000002.1"/>
</dbReference>
<sequence length="555" mass="61774">MFDPHHPDVLIIGAGPVGATYARVLLTLHENITVTIVDAGSQLSENQGMHLRNQRVYQDNWNTFGDVVTGNLQKFSRVLPGGGYQETLDRTAFTQPGARFDFYNPEQDPTKNLSAAAGAYAVGGMSTLWTCAVPRPHPTMERSSLIKDSEWDKLFDVGEKFLRKSTTEFDFERNRVVKEAMTEFFASRPHDYKYPVPGNYPVQNLPMAARRQGTGDFGDKDGFVKWTGVDDILAPVRQNSQMHGRLAILPDHLVRRLRSDDKPNPTSRIDYAEVQDFRNRKTISIKANHFVVATGPIFGPQLLWNSNIRHPALGRYLNDQTVASCMVVLGKDLVARFKDDKGHTGIAALPPNAAEPQVWVPVSEKRPWHVQIHQDPINFSTPGPELVDQRLLVFLQWFGMTEPMWDNRVRFSEKYTDVMGMPQPIFEYELPPKAVKEAHEMIGELAEAALALGGWLPGHLPEFEPPGASLHLQSTTRMGDKSDDSVVDVNSKHWGFDNLRVGGINVIPTATACNPTPTAVAIAVRAAAHLALGRVPTDDDYDRILKAAEQKTAAS</sequence>
<dbReference type="PANTHER" id="PTHR42784">
    <property type="entry name" value="PYRANOSE 2-OXIDASE"/>
    <property type="match status" value="1"/>
</dbReference>
<reference evidence="7 8" key="1">
    <citation type="submission" date="2022-04" db="EMBL/GenBank/DDBJ databases">
        <title>Genome draft of Actinomadura sp. ATCC 31491.</title>
        <authorList>
            <person name="Shi X."/>
            <person name="Du Y."/>
        </authorList>
    </citation>
    <scope>NUCLEOTIDE SEQUENCE [LARGE SCALE GENOMIC DNA]</scope>
    <source>
        <strain evidence="7 8">ATCC 31491</strain>
    </source>
</reference>
<name>A0ABT0G1N7_9ACTN</name>
<comment type="cofactor">
    <cofactor evidence="1">
        <name>FAD</name>
        <dbReference type="ChEBI" id="CHEBI:57692"/>
    </cofactor>
</comment>
<evidence type="ECO:0000256" key="4">
    <source>
        <dbReference type="ARBA" id="ARBA00022827"/>
    </source>
</evidence>
<keyword evidence="4" id="KW-0274">FAD</keyword>
<dbReference type="EMBL" id="JAKRKC020000002">
    <property type="protein sequence ID" value="MCK2218498.1"/>
    <property type="molecule type" value="Genomic_DNA"/>
</dbReference>
<protein>
    <submittedName>
        <fullName evidence="7">GMC oxidoreductase</fullName>
    </submittedName>
</protein>
<gene>
    <name evidence="7" type="ORF">MF672_032580</name>
</gene>
<evidence type="ECO:0000256" key="3">
    <source>
        <dbReference type="ARBA" id="ARBA00022630"/>
    </source>
</evidence>
<keyword evidence="3" id="KW-0285">Flavoprotein</keyword>
<evidence type="ECO:0000259" key="6">
    <source>
        <dbReference type="Pfam" id="PF05199"/>
    </source>
</evidence>
<evidence type="ECO:0000256" key="5">
    <source>
        <dbReference type="ARBA" id="ARBA00023002"/>
    </source>
</evidence>
<evidence type="ECO:0000256" key="1">
    <source>
        <dbReference type="ARBA" id="ARBA00001974"/>
    </source>
</evidence>
<comment type="caution">
    <text evidence="7">The sequence shown here is derived from an EMBL/GenBank/DDBJ whole genome shotgun (WGS) entry which is preliminary data.</text>
</comment>
<dbReference type="PANTHER" id="PTHR42784:SF1">
    <property type="entry name" value="PYRANOSE 2-OXIDASE"/>
    <property type="match status" value="1"/>
</dbReference>
<dbReference type="InterPro" id="IPR007867">
    <property type="entry name" value="GMC_OxRtase_C"/>
</dbReference>
<comment type="similarity">
    <text evidence="2">Belongs to the GMC oxidoreductase family.</text>
</comment>
<evidence type="ECO:0000313" key="8">
    <source>
        <dbReference type="Proteomes" id="UP001317259"/>
    </source>
</evidence>
<dbReference type="Pfam" id="PF05199">
    <property type="entry name" value="GMC_oxred_C"/>
    <property type="match status" value="1"/>
</dbReference>
<keyword evidence="5" id="KW-0560">Oxidoreductase</keyword>
<dbReference type="Proteomes" id="UP001317259">
    <property type="component" value="Unassembled WGS sequence"/>
</dbReference>
<keyword evidence="8" id="KW-1185">Reference proteome</keyword>
<accession>A0ABT0G1N7</accession>
<organism evidence="7 8">
    <name type="scientific">Actinomadura luzonensis</name>
    <dbReference type="NCBI Taxonomy" id="2805427"/>
    <lineage>
        <taxon>Bacteria</taxon>
        <taxon>Bacillati</taxon>
        <taxon>Actinomycetota</taxon>
        <taxon>Actinomycetes</taxon>
        <taxon>Streptosporangiales</taxon>
        <taxon>Thermomonosporaceae</taxon>
        <taxon>Actinomadura</taxon>
    </lineage>
</organism>
<evidence type="ECO:0000256" key="2">
    <source>
        <dbReference type="ARBA" id="ARBA00010790"/>
    </source>
</evidence>